<keyword evidence="2" id="KW-0862">Zinc</keyword>
<comment type="similarity">
    <text evidence="3">Belongs to the neutral ceramidase family.</text>
</comment>
<evidence type="ECO:0000256" key="3">
    <source>
        <dbReference type="RuleBase" id="RU366019"/>
    </source>
</evidence>
<dbReference type="GO" id="GO:0017040">
    <property type="term" value="F:N-acylsphingosine amidohydrolase activity"/>
    <property type="evidence" value="ECO:0007669"/>
    <property type="project" value="UniProtKB-UniRule"/>
</dbReference>
<keyword evidence="3" id="KW-0378">Hydrolase</keyword>
<feature type="domain" description="Neutral/alkaline non-lysosomal ceramidase N-terminal" evidence="4">
    <location>
        <begin position="20"/>
        <end position="520"/>
    </location>
</feature>
<feature type="binding site" evidence="2">
    <location>
        <position position="209"/>
    </location>
    <ligand>
        <name>Zn(2+)</name>
        <dbReference type="ChEBI" id="CHEBI:29105"/>
    </ligand>
</feature>
<feature type="binding site" evidence="2">
    <location>
        <position position="491"/>
    </location>
    <ligand>
        <name>Zn(2+)</name>
        <dbReference type="ChEBI" id="CHEBI:29105"/>
    </ligand>
</feature>
<dbReference type="OrthoDB" id="191371at2759"/>
<sequence length="564" mass="62078">MTPPINPYGLSLHSFVWVGVAEVNFMGYANIKQRGTGLRQRIYARAFIVHDTTTNKRVVHVTTDTAMMSQFVRQRVLQRLHQKFEPSLYTHENVMITGTHSHSGPGGFLGYLLYDLTALGWVNQTAEAIVAGIVRSIERAHKHMRPGTISAHVGELLNASVNRSPSSYELNPAEERARYRYNTDKEMTLLRFNDASGKGIGQLNWFATHGTSMNNTNTLVTGDNKGYAAIKFEQAMNPPESPTGWPEGFVAAFSQTNMGDVSPNTEGAKCLDTGLPCDYKHSTCNGKNELCVARGPGWQQGDFASNQIIGDRQYQKARELYHSRPRTVLSGPIDYRHIYLDMSKTAFTYDNGTAGHTCPPAMGYSMAAGTTDGPGQFDFYQGQNTSNPLWNFAGSIVTKTPSREQAACHHPKPILLNTGETHFPYEWQPKIVELQVFRIGQVFVVGVPAEFTTMAGRRMREAVKKAAMEQGIAGKDAIVVVSGPSNTYASYTTTPEEYAGQRYEAGSTIFGPGSLPAYVQSAVRLVRSMARKARVESAVAPPDFSRKFISLQTGVVLDSHPIGK</sequence>
<keyword evidence="3" id="KW-0746">Sphingolipid metabolism</keyword>
<dbReference type="PANTHER" id="PTHR12670:SF1">
    <property type="entry name" value="NEUTRAL CERAMIDASE"/>
    <property type="match status" value="1"/>
</dbReference>
<evidence type="ECO:0000259" key="4">
    <source>
        <dbReference type="Pfam" id="PF04734"/>
    </source>
</evidence>
<evidence type="ECO:0000313" key="5">
    <source>
        <dbReference type="EMBL" id="RKP23260.1"/>
    </source>
</evidence>
<feature type="binding site" evidence="2">
    <location>
        <position position="100"/>
    </location>
    <ligand>
        <name>Zn(2+)</name>
        <dbReference type="ChEBI" id="CHEBI:29105"/>
    </ligand>
</feature>
<gene>
    <name evidence="5" type="ORF">SYNPS1DRAFT_18902</name>
</gene>
<dbReference type="Pfam" id="PF04734">
    <property type="entry name" value="Ceramidase_alk"/>
    <property type="match status" value="1"/>
</dbReference>
<dbReference type="InterPro" id="IPR031329">
    <property type="entry name" value="NEUT/ALK_ceramidase_N"/>
</dbReference>
<proteinExistence type="inferred from homology"/>
<dbReference type="EMBL" id="KZ991158">
    <property type="protein sequence ID" value="RKP23260.1"/>
    <property type="molecule type" value="Genomic_DNA"/>
</dbReference>
<dbReference type="InterPro" id="IPR006823">
    <property type="entry name" value="Ceramidase_alk"/>
</dbReference>
<keyword evidence="3" id="KW-0443">Lipid metabolism</keyword>
<keyword evidence="6" id="KW-1185">Reference proteome</keyword>
<organism evidence="5 6">
    <name type="scientific">Syncephalis pseudoplumigaleata</name>
    <dbReference type="NCBI Taxonomy" id="1712513"/>
    <lineage>
        <taxon>Eukaryota</taxon>
        <taxon>Fungi</taxon>
        <taxon>Fungi incertae sedis</taxon>
        <taxon>Zoopagomycota</taxon>
        <taxon>Zoopagomycotina</taxon>
        <taxon>Zoopagomycetes</taxon>
        <taxon>Zoopagales</taxon>
        <taxon>Piptocephalidaceae</taxon>
        <taxon>Syncephalis</taxon>
    </lineage>
</organism>
<dbReference type="GO" id="GO:0005576">
    <property type="term" value="C:extracellular region"/>
    <property type="evidence" value="ECO:0007669"/>
    <property type="project" value="TreeGrafter"/>
</dbReference>
<dbReference type="GO" id="GO:0046512">
    <property type="term" value="P:sphingosine biosynthetic process"/>
    <property type="evidence" value="ECO:0007669"/>
    <property type="project" value="TreeGrafter"/>
</dbReference>
<feature type="binding site" evidence="2">
    <location>
        <position position="450"/>
    </location>
    <ligand>
        <name>Zn(2+)</name>
        <dbReference type="ChEBI" id="CHEBI:29105"/>
    </ligand>
</feature>
<dbReference type="PANTHER" id="PTHR12670">
    <property type="entry name" value="CERAMIDASE"/>
    <property type="match status" value="1"/>
</dbReference>
<feature type="non-terminal residue" evidence="5">
    <location>
        <position position="564"/>
    </location>
</feature>
<comment type="catalytic activity">
    <reaction evidence="3">
        <text>an N-acylsphing-4-enine + H2O = sphing-4-enine + a fatty acid</text>
        <dbReference type="Rhea" id="RHEA:20856"/>
        <dbReference type="ChEBI" id="CHEBI:15377"/>
        <dbReference type="ChEBI" id="CHEBI:28868"/>
        <dbReference type="ChEBI" id="CHEBI:52639"/>
        <dbReference type="ChEBI" id="CHEBI:57756"/>
        <dbReference type="EC" id="3.5.1.23"/>
    </reaction>
</comment>
<feature type="active site" description="Nucleophile" evidence="1">
    <location>
        <position position="262"/>
    </location>
</feature>
<dbReference type="AlphaFoldDB" id="A0A4P9YWE5"/>
<protein>
    <recommendedName>
        <fullName evidence="3">Neutral ceramidase</fullName>
        <ecNumber evidence="3">3.5.1.23</ecNumber>
    </recommendedName>
</protein>
<dbReference type="GO" id="GO:0046872">
    <property type="term" value="F:metal ion binding"/>
    <property type="evidence" value="ECO:0007669"/>
    <property type="project" value="UniProtKB-KW"/>
</dbReference>
<dbReference type="GO" id="GO:0016020">
    <property type="term" value="C:membrane"/>
    <property type="evidence" value="ECO:0007669"/>
    <property type="project" value="GOC"/>
</dbReference>
<dbReference type="EC" id="3.5.1.23" evidence="3"/>
<accession>A0A4P9YWE5</accession>
<dbReference type="GO" id="GO:0046514">
    <property type="term" value="P:ceramide catabolic process"/>
    <property type="evidence" value="ECO:0007669"/>
    <property type="project" value="InterPro"/>
</dbReference>
<dbReference type="GO" id="GO:0042759">
    <property type="term" value="P:long-chain fatty acid biosynthetic process"/>
    <property type="evidence" value="ECO:0007669"/>
    <property type="project" value="TreeGrafter"/>
</dbReference>
<reference evidence="6" key="1">
    <citation type="journal article" date="2018" name="Nat. Microbiol.">
        <title>Leveraging single-cell genomics to expand the fungal tree of life.</title>
        <authorList>
            <person name="Ahrendt S.R."/>
            <person name="Quandt C.A."/>
            <person name="Ciobanu D."/>
            <person name="Clum A."/>
            <person name="Salamov A."/>
            <person name="Andreopoulos B."/>
            <person name="Cheng J.F."/>
            <person name="Woyke T."/>
            <person name="Pelin A."/>
            <person name="Henrissat B."/>
            <person name="Reynolds N.K."/>
            <person name="Benny G.L."/>
            <person name="Smith M.E."/>
            <person name="James T.Y."/>
            <person name="Grigoriev I.V."/>
        </authorList>
    </citation>
    <scope>NUCLEOTIDE SEQUENCE [LARGE SCALE GENOMIC DNA]</scope>
    <source>
        <strain evidence="6">Benny S71-1</strain>
    </source>
</reference>
<evidence type="ECO:0000313" key="6">
    <source>
        <dbReference type="Proteomes" id="UP000278143"/>
    </source>
</evidence>
<dbReference type="Proteomes" id="UP000278143">
    <property type="component" value="Unassembled WGS sequence"/>
</dbReference>
<evidence type="ECO:0000256" key="1">
    <source>
        <dbReference type="PIRSR" id="PIRSR606823-1"/>
    </source>
</evidence>
<comment type="cofactor">
    <cofactor evidence="2">
        <name>Zn(2+)</name>
        <dbReference type="ChEBI" id="CHEBI:29105"/>
    </cofactor>
    <text evidence="2">Binds 1 zinc ion per subunit.</text>
</comment>
<keyword evidence="2" id="KW-0479">Metal-binding</keyword>
<name>A0A4P9YWE5_9FUNG</name>
<evidence type="ECO:0000256" key="2">
    <source>
        <dbReference type="PIRSR" id="PIRSR606823-2"/>
    </source>
</evidence>